<dbReference type="STRING" id="1620.IV67_GL000852"/>
<dbReference type="SUPFAM" id="SSF48452">
    <property type="entry name" value="TPR-like"/>
    <property type="match status" value="2"/>
</dbReference>
<dbReference type="Pfam" id="PF07719">
    <property type="entry name" value="TPR_2"/>
    <property type="match status" value="1"/>
</dbReference>
<keyword evidence="1" id="KW-0677">Repeat</keyword>
<dbReference type="InterPro" id="IPR013105">
    <property type="entry name" value="TPR_2"/>
</dbReference>
<dbReference type="AlphaFoldDB" id="A0A0R2JQ03"/>
<comment type="caution">
    <text evidence="4">The sequence shown here is derived from an EMBL/GenBank/DDBJ whole genome shotgun (WGS) entry which is preliminary data.</text>
</comment>
<dbReference type="PROSITE" id="PS50005">
    <property type="entry name" value="TPR"/>
    <property type="match status" value="1"/>
</dbReference>
<accession>A0A0R2JQ03</accession>
<dbReference type="Pfam" id="PF13181">
    <property type="entry name" value="TPR_8"/>
    <property type="match status" value="1"/>
</dbReference>
<dbReference type="PROSITE" id="PS50293">
    <property type="entry name" value="TPR_REGION"/>
    <property type="match status" value="1"/>
</dbReference>
<dbReference type="PATRIC" id="fig|1620.3.peg.867"/>
<dbReference type="Proteomes" id="UP000051673">
    <property type="component" value="Unassembled WGS sequence"/>
</dbReference>
<keyword evidence="2 3" id="KW-0802">TPR repeat</keyword>
<dbReference type="Gene3D" id="1.25.40.10">
    <property type="entry name" value="Tetratricopeptide repeat domain"/>
    <property type="match status" value="2"/>
</dbReference>
<evidence type="ECO:0000256" key="3">
    <source>
        <dbReference type="PROSITE-ProRule" id="PRU00339"/>
    </source>
</evidence>
<dbReference type="OrthoDB" id="2329209at2"/>
<evidence type="ECO:0000256" key="1">
    <source>
        <dbReference type="ARBA" id="ARBA00022737"/>
    </source>
</evidence>
<proteinExistence type="predicted"/>
<keyword evidence="5" id="KW-1185">Reference proteome</keyword>
<name>A0A0R2JQ03_9LACO</name>
<feature type="repeat" description="TPR" evidence="3">
    <location>
        <begin position="131"/>
        <end position="164"/>
    </location>
</feature>
<evidence type="ECO:0000313" key="4">
    <source>
        <dbReference type="EMBL" id="KRN76276.1"/>
    </source>
</evidence>
<protein>
    <submittedName>
        <fullName evidence="4">Tetratricopeptide TPR 2 repeat protein</fullName>
    </submittedName>
</protein>
<reference evidence="4 5" key="1">
    <citation type="journal article" date="2015" name="Genome Announc.">
        <title>Expanding the biotechnology potential of lactobacilli through comparative genomics of 213 strains and associated genera.</title>
        <authorList>
            <person name="Sun Z."/>
            <person name="Harris H.M."/>
            <person name="McCann A."/>
            <person name="Guo C."/>
            <person name="Argimon S."/>
            <person name="Zhang W."/>
            <person name="Yang X."/>
            <person name="Jeffery I.B."/>
            <person name="Cooney J.C."/>
            <person name="Kagawa T.F."/>
            <person name="Liu W."/>
            <person name="Song Y."/>
            <person name="Salvetti E."/>
            <person name="Wrobel A."/>
            <person name="Rasinkangas P."/>
            <person name="Parkhill J."/>
            <person name="Rea M.C."/>
            <person name="O'Sullivan O."/>
            <person name="Ritari J."/>
            <person name="Douillard F.P."/>
            <person name="Paul Ross R."/>
            <person name="Yang R."/>
            <person name="Briner A.E."/>
            <person name="Felis G.E."/>
            <person name="de Vos W.M."/>
            <person name="Barrangou R."/>
            <person name="Klaenhammer T.R."/>
            <person name="Caufield P.W."/>
            <person name="Cui Y."/>
            <person name="Zhang H."/>
            <person name="O'Toole P.W."/>
        </authorList>
    </citation>
    <scope>NUCLEOTIDE SEQUENCE [LARGE SCALE GENOMIC DNA]</scope>
    <source>
        <strain evidence="4 5">DSM 20014</strain>
    </source>
</reference>
<organism evidence="4 5">
    <name type="scientific">Weissella minor</name>
    <dbReference type="NCBI Taxonomy" id="1620"/>
    <lineage>
        <taxon>Bacteria</taxon>
        <taxon>Bacillati</taxon>
        <taxon>Bacillota</taxon>
        <taxon>Bacilli</taxon>
        <taxon>Lactobacillales</taxon>
        <taxon>Lactobacillaceae</taxon>
        <taxon>Weissella</taxon>
    </lineage>
</organism>
<dbReference type="EMBL" id="JQCD01000030">
    <property type="protein sequence ID" value="KRN76276.1"/>
    <property type="molecule type" value="Genomic_DNA"/>
</dbReference>
<dbReference type="SMART" id="SM00028">
    <property type="entry name" value="TPR"/>
    <property type="match status" value="3"/>
</dbReference>
<gene>
    <name evidence="4" type="ORF">IV67_GL000852</name>
</gene>
<evidence type="ECO:0000256" key="2">
    <source>
        <dbReference type="ARBA" id="ARBA00022803"/>
    </source>
</evidence>
<dbReference type="RefSeq" id="WP_057788466.1">
    <property type="nucleotide sequence ID" value="NZ_JQCD01000030.1"/>
</dbReference>
<sequence>MVAQQNQEQAKIKALVAKIEQHPKDWQAYADLVSMLSITGNYIQAEELGLKSLGLFAKNTEAVAYLNYAIGSNYYNAGSYEQAQKYFQQVDLAPLKHDATMMQAQDWYAQKKYHQALVFALTGTEQDATDTDAFILLGQIWLALGQFSDAKKAFDQALDLDKNSFSANFGRGMLAMSEQVTDNHWLQQAKRIDADKYQAQAQQLDDLLNVMTGGEANDASASK</sequence>
<dbReference type="InterPro" id="IPR019734">
    <property type="entry name" value="TPR_rpt"/>
</dbReference>
<evidence type="ECO:0000313" key="5">
    <source>
        <dbReference type="Proteomes" id="UP000051673"/>
    </source>
</evidence>
<dbReference type="InterPro" id="IPR011990">
    <property type="entry name" value="TPR-like_helical_dom_sf"/>
</dbReference>